<evidence type="ECO:0000256" key="2">
    <source>
        <dbReference type="SAM" id="SignalP"/>
    </source>
</evidence>
<organism evidence="3 4">
    <name type="scientific">Arthrobacter cavernae</name>
    <dbReference type="NCBI Taxonomy" id="2817681"/>
    <lineage>
        <taxon>Bacteria</taxon>
        <taxon>Bacillati</taxon>
        <taxon>Actinomycetota</taxon>
        <taxon>Actinomycetes</taxon>
        <taxon>Micrococcales</taxon>
        <taxon>Micrococcaceae</taxon>
        <taxon>Arthrobacter</taxon>
    </lineage>
</organism>
<keyword evidence="2" id="KW-0732">Signal</keyword>
<name>A0A939HHS2_9MICC</name>
<dbReference type="PROSITE" id="PS51257">
    <property type="entry name" value="PROKAR_LIPOPROTEIN"/>
    <property type="match status" value="1"/>
</dbReference>
<keyword evidence="4" id="KW-1185">Reference proteome</keyword>
<dbReference type="AlphaFoldDB" id="A0A939HHS2"/>
<proteinExistence type="predicted"/>
<dbReference type="EMBL" id="JAFNLL010000025">
    <property type="protein sequence ID" value="MBO1268518.1"/>
    <property type="molecule type" value="Genomic_DNA"/>
</dbReference>
<evidence type="ECO:0000313" key="3">
    <source>
        <dbReference type="EMBL" id="MBO1268518.1"/>
    </source>
</evidence>
<reference evidence="3" key="1">
    <citation type="submission" date="2021-03" db="EMBL/GenBank/DDBJ databases">
        <title>A new species, PO-11, isolated from a karst cave deposit.</title>
        <authorList>
            <person name="Zhaoxiaoyong W."/>
        </authorList>
    </citation>
    <scope>NUCLEOTIDE SEQUENCE</scope>
    <source>
        <strain evidence="3">PO-11</strain>
    </source>
</reference>
<protein>
    <recommendedName>
        <fullName evidence="5">Lipoprotein</fullName>
    </recommendedName>
</protein>
<evidence type="ECO:0008006" key="5">
    <source>
        <dbReference type="Google" id="ProtNLM"/>
    </source>
</evidence>
<sequence>MKLFGRPRPQGLAVLAVGVAVAVSACSPAAPGGSATSPSTASVTTAAPSPSASQPSGQPAATPSAPVAGATAAVGELVAGFPQQLIPLIPGVTVQSSSYDKNSSPASAALVGRVQGTASAVAAFYTKAFEDQGFKAIPGDAVGDVTTKDFLRGDIETVNVSITEIDGMATFTIGANVSGGSIK</sequence>
<comment type="caution">
    <text evidence="3">The sequence shown here is derived from an EMBL/GenBank/DDBJ whole genome shotgun (WGS) entry which is preliminary data.</text>
</comment>
<evidence type="ECO:0000313" key="4">
    <source>
        <dbReference type="Proteomes" id="UP000664164"/>
    </source>
</evidence>
<feature type="region of interest" description="Disordered" evidence="1">
    <location>
        <begin position="30"/>
        <end position="65"/>
    </location>
</feature>
<gene>
    <name evidence="3" type="ORF">J1902_11100</name>
</gene>
<accession>A0A939HHS2</accession>
<feature type="chain" id="PRO_5038103309" description="Lipoprotein" evidence="2">
    <location>
        <begin position="30"/>
        <end position="183"/>
    </location>
</feature>
<dbReference type="Proteomes" id="UP000664164">
    <property type="component" value="Unassembled WGS sequence"/>
</dbReference>
<evidence type="ECO:0000256" key="1">
    <source>
        <dbReference type="SAM" id="MobiDB-lite"/>
    </source>
</evidence>
<feature type="signal peptide" evidence="2">
    <location>
        <begin position="1"/>
        <end position="29"/>
    </location>
</feature>